<dbReference type="EMBL" id="GBRH01269993">
    <property type="protein sequence ID" value="JAD27902.1"/>
    <property type="molecule type" value="Transcribed_RNA"/>
</dbReference>
<sequence length="18" mass="2261">MEWIEMFSVGIRNVFCWL</sequence>
<protein>
    <submittedName>
        <fullName evidence="1">Uncharacterized protein</fullName>
    </submittedName>
</protein>
<dbReference type="AlphaFoldDB" id="A0A0A8YZ69"/>
<reference evidence="1" key="2">
    <citation type="journal article" date="2015" name="Data Brief">
        <title>Shoot transcriptome of the giant reed, Arundo donax.</title>
        <authorList>
            <person name="Barrero R.A."/>
            <person name="Guerrero F.D."/>
            <person name="Moolhuijzen P."/>
            <person name="Goolsby J.A."/>
            <person name="Tidwell J."/>
            <person name="Bellgard S.E."/>
            <person name="Bellgard M.I."/>
        </authorList>
    </citation>
    <scope>NUCLEOTIDE SEQUENCE</scope>
    <source>
        <tissue evidence="1">Shoot tissue taken approximately 20 cm above the soil surface</tissue>
    </source>
</reference>
<reference evidence="1" key="1">
    <citation type="submission" date="2014-09" db="EMBL/GenBank/DDBJ databases">
        <authorList>
            <person name="Magalhaes I.L.F."/>
            <person name="Oliveira U."/>
            <person name="Santos F.R."/>
            <person name="Vidigal T.H.D.A."/>
            <person name="Brescovit A.D."/>
            <person name="Santos A.J."/>
        </authorList>
    </citation>
    <scope>NUCLEOTIDE SEQUENCE</scope>
    <source>
        <tissue evidence="1">Shoot tissue taken approximately 20 cm above the soil surface</tissue>
    </source>
</reference>
<accession>A0A0A8YZ69</accession>
<organism evidence="1">
    <name type="scientific">Arundo donax</name>
    <name type="common">Giant reed</name>
    <name type="synonym">Donax arundinaceus</name>
    <dbReference type="NCBI Taxonomy" id="35708"/>
    <lineage>
        <taxon>Eukaryota</taxon>
        <taxon>Viridiplantae</taxon>
        <taxon>Streptophyta</taxon>
        <taxon>Embryophyta</taxon>
        <taxon>Tracheophyta</taxon>
        <taxon>Spermatophyta</taxon>
        <taxon>Magnoliopsida</taxon>
        <taxon>Liliopsida</taxon>
        <taxon>Poales</taxon>
        <taxon>Poaceae</taxon>
        <taxon>PACMAD clade</taxon>
        <taxon>Arundinoideae</taxon>
        <taxon>Arundineae</taxon>
        <taxon>Arundo</taxon>
    </lineage>
</organism>
<name>A0A0A8YZ69_ARUDO</name>
<evidence type="ECO:0000313" key="1">
    <source>
        <dbReference type="EMBL" id="JAD27902.1"/>
    </source>
</evidence>
<proteinExistence type="predicted"/>